<keyword evidence="3" id="KW-1185">Reference proteome</keyword>
<dbReference type="KEGG" id="mpec:B9O19_02216"/>
<dbReference type="PANTHER" id="PTHR37301">
    <property type="entry name" value="DNA-BINDING PROTEIN-RELATED"/>
    <property type="match status" value="1"/>
</dbReference>
<dbReference type="AlphaFoldDB" id="A0A2K9P510"/>
<proteinExistence type="predicted"/>
<dbReference type="GO" id="GO:0003677">
    <property type="term" value="F:DNA binding"/>
    <property type="evidence" value="ECO:0007669"/>
    <property type="project" value="InterPro"/>
</dbReference>
<dbReference type="Gene3D" id="1.10.260.40">
    <property type="entry name" value="lambda repressor-like DNA-binding domains"/>
    <property type="match status" value="1"/>
</dbReference>
<name>A0A2K9P510_9FIRM</name>
<dbReference type="InterPro" id="IPR001387">
    <property type="entry name" value="Cro/C1-type_HTH"/>
</dbReference>
<evidence type="ECO:0000259" key="1">
    <source>
        <dbReference type="PROSITE" id="PS50943"/>
    </source>
</evidence>
<dbReference type="SUPFAM" id="SSF47413">
    <property type="entry name" value="lambda repressor-like DNA-binding domains"/>
    <property type="match status" value="1"/>
</dbReference>
<feature type="domain" description="HTH cro/C1-type" evidence="1">
    <location>
        <begin position="41"/>
        <end position="61"/>
    </location>
</feature>
<dbReference type="Pfam" id="PF13443">
    <property type="entry name" value="HTH_26"/>
    <property type="match status" value="1"/>
</dbReference>
<accession>A0A2K9P510</accession>
<dbReference type="PROSITE" id="PS50943">
    <property type="entry name" value="HTH_CROC1"/>
    <property type="match status" value="1"/>
</dbReference>
<gene>
    <name evidence="2" type="ORF">B9O19_02216</name>
</gene>
<sequence>MTVSYKKLWHMLLDRDMKKKDLQEAAGLSGYAMLKLGRDENVTTEVLGKICGVLNCTTDDIMEFIPDKKTADDKAKSIF</sequence>
<dbReference type="EMBL" id="CP020991">
    <property type="protein sequence ID" value="AUO20357.1"/>
    <property type="molecule type" value="Genomic_DNA"/>
</dbReference>
<dbReference type="GeneID" id="98063588"/>
<dbReference type="PANTHER" id="PTHR37301:SF1">
    <property type="entry name" value="DNA-BINDING PROTEIN"/>
    <property type="match status" value="1"/>
</dbReference>
<dbReference type="InterPro" id="IPR010982">
    <property type="entry name" value="Lambda_DNA-bd_dom_sf"/>
</dbReference>
<dbReference type="RefSeq" id="WP_102366484.1">
    <property type="nucleotide sequence ID" value="NZ_CP020991.1"/>
</dbReference>
<protein>
    <submittedName>
        <fullName evidence="2">Transcriptional regulator, XRE family</fullName>
    </submittedName>
</protein>
<evidence type="ECO:0000313" key="3">
    <source>
        <dbReference type="Proteomes" id="UP000235589"/>
    </source>
</evidence>
<dbReference type="Proteomes" id="UP000235589">
    <property type="component" value="Chromosome"/>
</dbReference>
<dbReference type="OrthoDB" id="9804186at2"/>
<evidence type="ECO:0000313" key="2">
    <source>
        <dbReference type="EMBL" id="AUO20357.1"/>
    </source>
</evidence>
<organism evidence="2 3">
    <name type="scientific">Monoglobus pectinilyticus</name>
    <dbReference type="NCBI Taxonomy" id="1981510"/>
    <lineage>
        <taxon>Bacteria</taxon>
        <taxon>Bacillati</taxon>
        <taxon>Bacillota</taxon>
        <taxon>Clostridia</taxon>
        <taxon>Monoglobales</taxon>
        <taxon>Monoglobaceae</taxon>
        <taxon>Monoglobus</taxon>
    </lineage>
</organism>
<reference evidence="2 3" key="1">
    <citation type="submission" date="2017-04" db="EMBL/GenBank/DDBJ databases">
        <title>Monoglobus pectinilyticus 14 draft genome.</title>
        <authorList>
            <person name="Kim C."/>
            <person name="Rosendale D.I."/>
            <person name="Kelly W.J."/>
            <person name="Tannock G.W."/>
            <person name="Patchett M.L."/>
            <person name="Jordens J.Z."/>
        </authorList>
    </citation>
    <scope>NUCLEOTIDE SEQUENCE [LARGE SCALE GENOMIC DNA]</scope>
    <source>
        <strain evidence="2 3">14</strain>
    </source>
</reference>